<evidence type="ECO:0000313" key="1">
    <source>
        <dbReference type="EMBL" id="KAF6318622.1"/>
    </source>
</evidence>
<keyword evidence="2" id="KW-1185">Reference proteome</keyword>
<comment type="caution">
    <text evidence="1">The sequence shown here is derived from an EMBL/GenBank/DDBJ whole genome shotgun (WGS) entry which is preliminary data.</text>
</comment>
<name>A0A7J7V0N1_PIPKU</name>
<dbReference type="Proteomes" id="UP000558488">
    <property type="component" value="Unassembled WGS sequence"/>
</dbReference>
<proteinExistence type="predicted"/>
<sequence length="175" mass="18835">MRCSFLHFCAPRNQCQCSETCQGLHPVLQWAKRRSEPKSVCSKSHVLMSCNLTTSSSRACPAADHCPQQGPDSTPVYWFFLLAVQSPQPLSSAPFSSPVPGAVSALRGLQKGHLLKSPAALGGSRGAGHCSGVGFRVSCLQVAQRQLHCVLQRQPSPGSDTCPQSFCLPHRWAHA</sequence>
<protein>
    <submittedName>
        <fullName evidence="1">Uncharacterized protein</fullName>
    </submittedName>
</protein>
<dbReference type="EMBL" id="JACAGB010000017">
    <property type="protein sequence ID" value="KAF6318622.1"/>
    <property type="molecule type" value="Genomic_DNA"/>
</dbReference>
<evidence type="ECO:0000313" key="2">
    <source>
        <dbReference type="Proteomes" id="UP000558488"/>
    </source>
</evidence>
<gene>
    <name evidence="1" type="ORF">mPipKuh1_008622</name>
</gene>
<accession>A0A7J7V0N1</accession>
<dbReference type="AlphaFoldDB" id="A0A7J7V0N1"/>
<reference evidence="1 2" key="1">
    <citation type="journal article" date="2020" name="Nature">
        <title>Six reference-quality genomes reveal evolution of bat adaptations.</title>
        <authorList>
            <person name="Jebb D."/>
            <person name="Huang Z."/>
            <person name="Pippel M."/>
            <person name="Hughes G.M."/>
            <person name="Lavrichenko K."/>
            <person name="Devanna P."/>
            <person name="Winkler S."/>
            <person name="Jermiin L.S."/>
            <person name="Skirmuntt E.C."/>
            <person name="Katzourakis A."/>
            <person name="Burkitt-Gray L."/>
            <person name="Ray D.A."/>
            <person name="Sullivan K.A.M."/>
            <person name="Roscito J.G."/>
            <person name="Kirilenko B.M."/>
            <person name="Davalos L.M."/>
            <person name="Corthals A.P."/>
            <person name="Power M.L."/>
            <person name="Jones G."/>
            <person name="Ransome R.D."/>
            <person name="Dechmann D.K.N."/>
            <person name="Locatelli A.G."/>
            <person name="Puechmaille S.J."/>
            <person name="Fedrigo O."/>
            <person name="Jarvis E.D."/>
            <person name="Hiller M."/>
            <person name="Vernes S.C."/>
            <person name="Myers E.W."/>
            <person name="Teeling E.C."/>
        </authorList>
    </citation>
    <scope>NUCLEOTIDE SEQUENCE [LARGE SCALE GENOMIC DNA]</scope>
    <source>
        <strain evidence="1">MPipKuh1</strain>
        <tissue evidence="1">Flight muscle</tissue>
    </source>
</reference>
<organism evidence="1 2">
    <name type="scientific">Pipistrellus kuhlii</name>
    <name type="common">Kuhl's pipistrelle</name>
    <dbReference type="NCBI Taxonomy" id="59472"/>
    <lineage>
        <taxon>Eukaryota</taxon>
        <taxon>Metazoa</taxon>
        <taxon>Chordata</taxon>
        <taxon>Craniata</taxon>
        <taxon>Vertebrata</taxon>
        <taxon>Euteleostomi</taxon>
        <taxon>Mammalia</taxon>
        <taxon>Eutheria</taxon>
        <taxon>Laurasiatheria</taxon>
        <taxon>Chiroptera</taxon>
        <taxon>Yangochiroptera</taxon>
        <taxon>Vespertilionidae</taxon>
        <taxon>Pipistrellus</taxon>
    </lineage>
</organism>